<evidence type="ECO:0000256" key="7">
    <source>
        <dbReference type="ARBA" id="ARBA00022741"/>
    </source>
</evidence>
<dbReference type="Ensembl" id="ENSOTST00005162037.1">
    <property type="protein sequence ID" value="ENSOTSP00005145697.1"/>
    <property type="gene ID" value="ENSOTSG00005006314.2"/>
</dbReference>
<accession>A0AAZ3RVV5</accession>
<dbReference type="FunFam" id="3.40.50.300:FF:000692">
    <property type="entry name" value="Guanine nucleotide-binding protein subunit alpha"/>
    <property type="match status" value="1"/>
</dbReference>
<keyword evidence="5" id="KW-0597">Phosphoprotein</keyword>
<feature type="binding site" evidence="15">
    <location>
        <position position="62"/>
    </location>
    <ligand>
        <name>Mg(2+)</name>
        <dbReference type="ChEBI" id="CHEBI:18420"/>
    </ligand>
</feature>
<feature type="binding site" evidence="15">
    <location>
        <position position="203"/>
    </location>
    <ligand>
        <name>Mg(2+)</name>
        <dbReference type="ChEBI" id="CHEBI:18420"/>
    </ligand>
</feature>
<protein>
    <submittedName>
        <fullName evidence="16">Uncharacterized protein</fullName>
    </submittedName>
</protein>
<organism evidence="16 17">
    <name type="scientific">Oncorhynchus tshawytscha</name>
    <name type="common">Chinook salmon</name>
    <name type="synonym">Salmo tshawytscha</name>
    <dbReference type="NCBI Taxonomy" id="74940"/>
    <lineage>
        <taxon>Eukaryota</taxon>
        <taxon>Metazoa</taxon>
        <taxon>Chordata</taxon>
        <taxon>Craniata</taxon>
        <taxon>Vertebrata</taxon>
        <taxon>Euteleostomi</taxon>
        <taxon>Actinopterygii</taxon>
        <taxon>Neopterygii</taxon>
        <taxon>Teleostei</taxon>
        <taxon>Protacanthopterygii</taxon>
        <taxon>Salmoniformes</taxon>
        <taxon>Salmonidae</taxon>
        <taxon>Salmoninae</taxon>
        <taxon>Oncorhynchus</taxon>
    </lineage>
</organism>
<dbReference type="SMART" id="SM00275">
    <property type="entry name" value="G_alpha"/>
    <property type="match status" value="1"/>
</dbReference>
<comment type="similarity">
    <text evidence="3">Belongs to the G-alpha family. G(12) subfamily.</text>
</comment>
<keyword evidence="13" id="KW-0449">Lipoprotein</keyword>
<dbReference type="PROSITE" id="PS51882">
    <property type="entry name" value="G_ALPHA"/>
    <property type="match status" value="1"/>
</dbReference>
<dbReference type="GO" id="GO:0007266">
    <property type="term" value="P:Rho protein signal transduction"/>
    <property type="evidence" value="ECO:0007669"/>
    <property type="project" value="TreeGrafter"/>
</dbReference>
<dbReference type="Proteomes" id="UP000694402">
    <property type="component" value="Unassembled WGS sequence"/>
</dbReference>
<dbReference type="GO" id="GO:0031752">
    <property type="term" value="F:D5 dopamine receptor binding"/>
    <property type="evidence" value="ECO:0007669"/>
    <property type="project" value="TreeGrafter"/>
</dbReference>
<feature type="binding site" evidence="14">
    <location>
        <position position="349"/>
    </location>
    <ligand>
        <name>GTP</name>
        <dbReference type="ChEBI" id="CHEBI:37565"/>
    </ligand>
</feature>
<evidence type="ECO:0000256" key="6">
    <source>
        <dbReference type="ARBA" id="ARBA00022723"/>
    </source>
</evidence>
<evidence type="ECO:0000313" key="16">
    <source>
        <dbReference type="Ensembl" id="ENSOTSP00005145697.1"/>
    </source>
</evidence>
<feature type="binding site" evidence="14">
    <location>
        <begin position="58"/>
        <end position="63"/>
    </location>
    <ligand>
        <name>GTP</name>
        <dbReference type="ChEBI" id="CHEBI:37565"/>
    </ligand>
</feature>
<keyword evidence="7 14" id="KW-0547">Nucleotide-binding</keyword>
<reference evidence="17" key="1">
    <citation type="journal article" date="2018" name="PLoS ONE">
        <title>Chinook salmon (Oncorhynchus tshawytscha) genome and transcriptome.</title>
        <authorList>
            <person name="Christensen K.A."/>
            <person name="Leong J.S."/>
            <person name="Sakhrani D."/>
            <person name="Biagi C.A."/>
            <person name="Minkley D.R."/>
            <person name="Withler R.E."/>
            <person name="Rondeau E.B."/>
            <person name="Koop B.F."/>
            <person name="Devlin R.H."/>
        </authorList>
    </citation>
    <scope>NUCLEOTIDE SEQUENCE [LARGE SCALE GENOMIC DNA]</scope>
</reference>
<evidence type="ECO:0000256" key="15">
    <source>
        <dbReference type="PIRSR" id="PIRSR601019-2"/>
    </source>
</evidence>
<dbReference type="CDD" id="cd00066">
    <property type="entry name" value="G-alpha"/>
    <property type="match status" value="1"/>
</dbReference>
<dbReference type="GeneID" id="112223394"/>
<reference evidence="16" key="2">
    <citation type="submission" date="2025-08" db="UniProtKB">
        <authorList>
            <consortium name="Ensembl"/>
        </authorList>
    </citation>
    <scope>IDENTIFICATION</scope>
</reference>
<keyword evidence="12" id="KW-0807">Transducer</keyword>
<gene>
    <name evidence="16" type="primary">LOC112223394</name>
</gene>
<evidence type="ECO:0000256" key="12">
    <source>
        <dbReference type="ARBA" id="ARBA00023224"/>
    </source>
</evidence>
<sequence length="377" mass="43853">MADFLPTRSVLNQCFPVCLLSSTEVEQLRKSKEIDKSLSRDKTYAERLVKILLLGAGESGKSTFLKQMRIIHGQDFDQQDREEFRATIYSNVIKGVRVLVDAREKLHIPWGSPDNQVHGDNVMSFDTRSVMMANGQVETNVFLKYLPSIQVLWADSGIQQAYDRRREFQLGESVKYFLDNVEMLGEQSYIPSQQDILLARKPTKGIHEYDFEIKSVPFKMVDVGGQRSERRRWFECFDSVTSILFLVSSSEYDQVLMEDRQTNRLRESLNIFETIVNNRVFLAVSIILFLNKTDLLEEKVSNISLKKYFPEYTGPDHSLPDVQKFLVDCFRGKRRDATQKPLYHHFTTAINTENIRLVFRDVKDTILHENLKQLMLQ</sequence>
<feature type="binding site" evidence="14">
    <location>
        <begin position="197"/>
        <end position="203"/>
    </location>
    <ligand>
        <name>GTP</name>
        <dbReference type="ChEBI" id="CHEBI:37565"/>
    </ligand>
</feature>
<dbReference type="PANTHER" id="PTHR10218">
    <property type="entry name" value="GTP-BINDING PROTEIN ALPHA SUBUNIT"/>
    <property type="match status" value="1"/>
</dbReference>
<evidence type="ECO:0000256" key="8">
    <source>
        <dbReference type="ARBA" id="ARBA00022842"/>
    </source>
</evidence>
<dbReference type="GO" id="GO:0031683">
    <property type="term" value="F:G-protein beta/gamma-subunit complex binding"/>
    <property type="evidence" value="ECO:0007669"/>
    <property type="project" value="InterPro"/>
</dbReference>
<keyword evidence="4" id="KW-0963">Cytoplasm</keyword>
<keyword evidence="10" id="KW-0472">Membrane</keyword>
<dbReference type="GO" id="GO:0005525">
    <property type="term" value="F:GTP binding"/>
    <property type="evidence" value="ECO:0007669"/>
    <property type="project" value="UniProtKB-KW"/>
</dbReference>
<dbReference type="PANTHER" id="PTHR10218:SF85">
    <property type="entry name" value="GUANINE NUCLEOTIDE-BINDING PROTEIN SUBUNIT ALPHA-13"/>
    <property type="match status" value="1"/>
</dbReference>
<name>A0AAZ3RVV5_ONCTS</name>
<proteinExistence type="inferred from homology"/>
<evidence type="ECO:0000256" key="5">
    <source>
        <dbReference type="ARBA" id="ARBA00022553"/>
    </source>
</evidence>
<keyword evidence="6 15" id="KW-0479">Metal-binding</keyword>
<keyword evidence="17" id="KW-1185">Reference proteome</keyword>
<evidence type="ECO:0000256" key="14">
    <source>
        <dbReference type="PIRSR" id="PIRSR601019-1"/>
    </source>
</evidence>
<evidence type="ECO:0000256" key="9">
    <source>
        <dbReference type="ARBA" id="ARBA00023134"/>
    </source>
</evidence>
<evidence type="ECO:0000256" key="1">
    <source>
        <dbReference type="ARBA" id="ARBA00004496"/>
    </source>
</evidence>
<evidence type="ECO:0000256" key="4">
    <source>
        <dbReference type="ARBA" id="ARBA00022490"/>
    </source>
</evidence>
<dbReference type="GO" id="GO:0031526">
    <property type="term" value="C:brush border membrane"/>
    <property type="evidence" value="ECO:0007669"/>
    <property type="project" value="TreeGrafter"/>
</dbReference>
<dbReference type="GO" id="GO:0005737">
    <property type="term" value="C:cytoplasm"/>
    <property type="evidence" value="ECO:0007669"/>
    <property type="project" value="UniProtKB-SubCell"/>
</dbReference>
<dbReference type="FunFam" id="1.10.400.10:FF:000004">
    <property type="entry name" value="Guanine nucleotide-binding protein subunit alpha-12"/>
    <property type="match status" value="1"/>
</dbReference>
<evidence type="ECO:0000256" key="3">
    <source>
        <dbReference type="ARBA" id="ARBA00010405"/>
    </source>
</evidence>
<evidence type="ECO:0000313" key="17">
    <source>
        <dbReference type="Proteomes" id="UP000694402"/>
    </source>
</evidence>
<dbReference type="Pfam" id="PF00503">
    <property type="entry name" value="G-alpha"/>
    <property type="match status" value="1"/>
</dbReference>
<keyword evidence="9 14" id="KW-0342">GTP-binding</keyword>
<reference evidence="16" key="3">
    <citation type="submission" date="2025-09" db="UniProtKB">
        <authorList>
            <consortium name="Ensembl"/>
        </authorList>
    </citation>
    <scope>IDENTIFICATION</scope>
</reference>
<dbReference type="GO" id="GO:0007189">
    <property type="term" value="P:adenylate cyclase-activating G protein-coupled receptor signaling pathway"/>
    <property type="evidence" value="ECO:0007669"/>
    <property type="project" value="TreeGrafter"/>
</dbReference>
<comment type="subcellular location">
    <subcellularLocation>
        <location evidence="1">Cytoplasm</location>
    </subcellularLocation>
    <subcellularLocation>
        <location evidence="2">Membrane</location>
        <topology evidence="2">Lipid-anchor</topology>
    </subcellularLocation>
</comment>
<feature type="binding site" evidence="14">
    <location>
        <begin position="291"/>
        <end position="294"/>
    </location>
    <ligand>
        <name>GTP</name>
        <dbReference type="ChEBI" id="CHEBI:37565"/>
    </ligand>
</feature>
<dbReference type="RefSeq" id="XP_024242161.2">
    <property type="nucleotide sequence ID" value="XM_024386393.2"/>
</dbReference>
<dbReference type="GO" id="GO:0046872">
    <property type="term" value="F:metal ion binding"/>
    <property type="evidence" value="ECO:0007669"/>
    <property type="project" value="UniProtKB-KW"/>
</dbReference>
<keyword evidence="8 15" id="KW-0460">Magnesium</keyword>
<feature type="binding site" evidence="14">
    <location>
        <begin position="222"/>
        <end position="226"/>
    </location>
    <ligand>
        <name>GTP</name>
        <dbReference type="ChEBI" id="CHEBI:37565"/>
    </ligand>
</feature>
<evidence type="ECO:0000256" key="10">
    <source>
        <dbReference type="ARBA" id="ARBA00023136"/>
    </source>
</evidence>
<dbReference type="GO" id="GO:0005834">
    <property type="term" value="C:heterotrimeric G-protein complex"/>
    <property type="evidence" value="ECO:0007669"/>
    <property type="project" value="TreeGrafter"/>
</dbReference>
<dbReference type="FunFam" id="3.40.50.300:FF:000754">
    <property type="entry name" value="Guanine nucleotide-binding protein subunit alpha-13"/>
    <property type="match status" value="1"/>
</dbReference>
<dbReference type="GO" id="GO:0003924">
    <property type="term" value="F:GTPase activity"/>
    <property type="evidence" value="ECO:0007669"/>
    <property type="project" value="InterPro"/>
</dbReference>
<dbReference type="InterPro" id="IPR001019">
    <property type="entry name" value="Gprotein_alpha_su"/>
</dbReference>
<dbReference type="AlphaFoldDB" id="A0AAZ3RVV5"/>
<dbReference type="KEGG" id="otw:112223394"/>
<evidence type="ECO:0000256" key="2">
    <source>
        <dbReference type="ARBA" id="ARBA00004635"/>
    </source>
</evidence>
<dbReference type="GeneTree" id="ENSGT00940000157054"/>
<keyword evidence="11" id="KW-0564">Palmitate</keyword>
<evidence type="ECO:0000256" key="11">
    <source>
        <dbReference type="ARBA" id="ARBA00023139"/>
    </source>
</evidence>
<evidence type="ECO:0000256" key="13">
    <source>
        <dbReference type="ARBA" id="ARBA00023288"/>
    </source>
</evidence>